<feature type="compositionally biased region" description="Polar residues" evidence="1">
    <location>
        <begin position="137"/>
        <end position="152"/>
    </location>
</feature>
<proteinExistence type="predicted"/>
<feature type="region of interest" description="Disordered" evidence="1">
    <location>
        <begin position="1"/>
        <end position="32"/>
    </location>
</feature>
<dbReference type="STRING" id="1569628.A0A316UGG9"/>
<feature type="compositionally biased region" description="Polar residues" evidence="1">
    <location>
        <begin position="1"/>
        <end position="31"/>
    </location>
</feature>
<gene>
    <name evidence="2" type="ORF">BDZ90DRAFT_228931</name>
</gene>
<dbReference type="RefSeq" id="XP_025358968.1">
    <property type="nucleotide sequence ID" value="XM_025504852.1"/>
</dbReference>
<feature type="region of interest" description="Disordered" evidence="1">
    <location>
        <begin position="134"/>
        <end position="184"/>
    </location>
</feature>
<dbReference type="Proteomes" id="UP000245884">
    <property type="component" value="Unassembled WGS sequence"/>
</dbReference>
<feature type="compositionally biased region" description="Low complexity" evidence="1">
    <location>
        <begin position="153"/>
        <end position="172"/>
    </location>
</feature>
<name>A0A316UGG9_9BASI</name>
<feature type="non-terminal residue" evidence="2">
    <location>
        <position position="1"/>
    </location>
</feature>
<protein>
    <submittedName>
        <fullName evidence="2">Uncharacterized protein</fullName>
    </submittedName>
</protein>
<feature type="region of interest" description="Disordered" evidence="1">
    <location>
        <begin position="481"/>
        <end position="577"/>
    </location>
</feature>
<feature type="compositionally biased region" description="Low complexity" evidence="1">
    <location>
        <begin position="555"/>
        <end position="577"/>
    </location>
</feature>
<evidence type="ECO:0000256" key="1">
    <source>
        <dbReference type="SAM" id="MobiDB-lite"/>
    </source>
</evidence>
<accession>A0A316UGG9</accession>
<feature type="compositionally biased region" description="Polar residues" evidence="1">
    <location>
        <begin position="503"/>
        <end position="514"/>
    </location>
</feature>
<dbReference type="OrthoDB" id="30840at2759"/>
<reference evidence="2 3" key="1">
    <citation type="journal article" date="2018" name="Mol. Biol. Evol.">
        <title>Broad Genomic Sampling Reveals a Smut Pathogenic Ancestry of the Fungal Clade Ustilaginomycotina.</title>
        <authorList>
            <person name="Kijpornyongpan T."/>
            <person name="Mondo S.J."/>
            <person name="Barry K."/>
            <person name="Sandor L."/>
            <person name="Lee J."/>
            <person name="Lipzen A."/>
            <person name="Pangilinan J."/>
            <person name="LaButti K."/>
            <person name="Hainaut M."/>
            <person name="Henrissat B."/>
            <person name="Grigoriev I.V."/>
            <person name="Spatafora J.W."/>
            <person name="Aime M.C."/>
        </authorList>
    </citation>
    <scope>NUCLEOTIDE SEQUENCE [LARGE SCALE GENOMIC DNA]</scope>
    <source>
        <strain evidence="2 3">MCA 5214</strain>
    </source>
</reference>
<evidence type="ECO:0000313" key="3">
    <source>
        <dbReference type="Proteomes" id="UP000245884"/>
    </source>
</evidence>
<organism evidence="2 3">
    <name type="scientific">Jaminaea rosea</name>
    <dbReference type="NCBI Taxonomy" id="1569628"/>
    <lineage>
        <taxon>Eukaryota</taxon>
        <taxon>Fungi</taxon>
        <taxon>Dikarya</taxon>
        <taxon>Basidiomycota</taxon>
        <taxon>Ustilaginomycotina</taxon>
        <taxon>Exobasidiomycetes</taxon>
        <taxon>Microstromatales</taxon>
        <taxon>Microstromatales incertae sedis</taxon>
        <taxon>Jaminaea</taxon>
    </lineage>
</organism>
<evidence type="ECO:0000313" key="2">
    <source>
        <dbReference type="EMBL" id="PWN24356.1"/>
    </source>
</evidence>
<dbReference type="AlphaFoldDB" id="A0A316UGG9"/>
<sequence length="650" mass="67692">ERRAEGSSSPAQSAMATAAMQPTSRPWSSPAASGIFDPESLVPAAGSGVLPLTPYFFGLSTTVSSFSASVPTSFDALTSVARPSAPPAASPGNEVDDFYQSFVASSLSAAVVKNALSLPPVPLSSAPLLPLEKATGKPSTLSQSSSLDGTAPSTSSQHQASSRASSGFESSSCDGTRRLSMSSGANAGDLGLDAVAPPAAFPGPLTSGETAQQRIDHGQNLNVFWRRLCVVTSSDPQWEEGKPEARPVSDAREQSMMARWGDARASAGNGKGVGLAGFTQADLLAALSDFSTFFAFISYKLGTNLSQPFSSILGQTLAGKTFVEDAFLAIEERMAKKAAKGGDGGEGGGTNLAAICCPREECRCKLVAKGMAMWELAESGPLSQPDVGLPQWSGLPPTPLPPPAPASHIRALKERRDVVRRTLPGAPPSIECLTPIRPFWSVTPSGGCPQVAAEAMQRGALARMRPQKLLRAGRRRLRLLPRVEGSFPHPPLNIPRRRRWSQERQQGQQLQATEAASPERRSSPPGEKGTAPFGRGGAGSGLPVSRGNGTSPQRDTASSTSPSTPSGSDPTSAPAASTGPALTVKYLLCANCDLGPLGYIIVRESLKAGKMGLQVGEGINSANSAGSIEKSGEISIFLLAAEKVRYRYVK</sequence>
<dbReference type="GeneID" id="37026675"/>
<keyword evidence="3" id="KW-1185">Reference proteome</keyword>
<dbReference type="EMBL" id="KZ819682">
    <property type="protein sequence ID" value="PWN24356.1"/>
    <property type="molecule type" value="Genomic_DNA"/>
</dbReference>
<dbReference type="SUPFAM" id="SSF51316">
    <property type="entry name" value="Mss4-like"/>
    <property type="match status" value="1"/>
</dbReference>
<dbReference type="InterPro" id="IPR011057">
    <property type="entry name" value="Mss4-like_sf"/>
</dbReference>